<evidence type="ECO:0000313" key="2">
    <source>
        <dbReference type="EMBL" id="RZC46640.1"/>
    </source>
</evidence>
<evidence type="ECO:0000256" key="1">
    <source>
        <dbReference type="SAM" id="Phobius"/>
    </source>
</evidence>
<dbReference type="Proteomes" id="UP000316621">
    <property type="component" value="Chromosome 1"/>
</dbReference>
<keyword evidence="3" id="KW-1185">Reference proteome</keyword>
<feature type="transmembrane region" description="Helical" evidence="1">
    <location>
        <begin position="86"/>
        <end position="107"/>
    </location>
</feature>
<keyword evidence="1" id="KW-1133">Transmembrane helix</keyword>
<evidence type="ECO:0000313" key="3">
    <source>
        <dbReference type="Proteomes" id="UP000316621"/>
    </source>
</evidence>
<accession>A0A4Y7IFV8</accession>
<dbReference type="EMBL" id="CM010715">
    <property type="protein sequence ID" value="RZC46640.1"/>
    <property type="molecule type" value="Genomic_DNA"/>
</dbReference>
<name>A0A4Y7IFV8_PAPSO</name>
<keyword evidence="1" id="KW-0472">Membrane</keyword>
<proteinExistence type="predicted"/>
<dbReference type="AlphaFoldDB" id="A0A4Y7IFV8"/>
<organism evidence="2 3">
    <name type="scientific">Papaver somniferum</name>
    <name type="common">Opium poppy</name>
    <dbReference type="NCBI Taxonomy" id="3469"/>
    <lineage>
        <taxon>Eukaryota</taxon>
        <taxon>Viridiplantae</taxon>
        <taxon>Streptophyta</taxon>
        <taxon>Embryophyta</taxon>
        <taxon>Tracheophyta</taxon>
        <taxon>Spermatophyta</taxon>
        <taxon>Magnoliopsida</taxon>
        <taxon>Ranunculales</taxon>
        <taxon>Papaveraceae</taxon>
        <taxon>Papaveroideae</taxon>
        <taxon>Papaver</taxon>
    </lineage>
</organism>
<protein>
    <submittedName>
        <fullName evidence="2">Uncharacterized protein</fullName>
    </submittedName>
</protein>
<dbReference type="Gramene" id="RZC46640">
    <property type="protein sequence ID" value="RZC46640"/>
    <property type="gene ID" value="C5167_039583"/>
</dbReference>
<reference evidence="2 3" key="1">
    <citation type="journal article" date="2018" name="Science">
        <title>The opium poppy genome and morphinan production.</title>
        <authorList>
            <person name="Guo L."/>
            <person name="Winzer T."/>
            <person name="Yang X."/>
            <person name="Li Y."/>
            <person name="Ning Z."/>
            <person name="He Z."/>
            <person name="Teodor R."/>
            <person name="Lu Y."/>
            <person name="Bowser T.A."/>
            <person name="Graham I.A."/>
            <person name="Ye K."/>
        </authorList>
    </citation>
    <scope>NUCLEOTIDE SEQUENCE [LARGE SCALE GENOMIC DNA]</scope>
    <source>
        <strain evidence="3">cv. HN1</strain>
        <tissue evidence="2">Leaves</tissue>
    </source>
</reference>
<gene>
    <name evidence="2" type="ORF">C5167_039583</name>
</gene>
<sequence>MDYSYGIKRSELKNGYPRFFDLPVEDKAATRLQTTFRGYKEEWCGGRGSDTMEEIRSRMQQGEDASIKRQWVMTYAFSSGTRVFSIPSQLVTLYSTNITITMSWLIFRQLEFPRRLR</sequence>
<keyword evidence="1" id="KW-0812">Transmembrane</keyword>